<keyword evidence="2" id="KW-1185">Reference proteome</keyword>
<proteinExistence type="predicted"/>
<comment type="caution">
    <text evidence="1">The sequence shown here is derived from an EMBL/GenBank/DDBJ whole genome shotgun (WGS) entry which is preliminary data.</text>
</comment>
<name>A0A843UVC1_COLES</name>
<sequence>MPRGCWTRKRGQEEENSWRRGISQVLPRVLQVLTLAEEKCERTTLCQEGQLLDRNPRHV</sequence>
<dbReference type="Proteomes" id="UP000652761">
    <property type="component" value="Unassembled WGS sequence"/>
</dbReference>
<evidence type="ECO:0000313" key="2">
    <source>
        <dbReference type="Proteomes" id="UP000652761"/>
    </source>
</evidence>
<gene>
    <name evidence="1" type="ORF">Taro_019041</name>
</gene>
<organism evidence="1 2">
    <name type="scientific">Colocasia esculenta</name>
    <name type="common">Wild taro</name>
    <name type="synonym">Arum esculentum</name>
    <dbReference type="NCBI Taxonomy" id="4460"/>
    <lineage>
        <taxon>Eukaryota</taxon>
        <taxon>Viridiplantae</taxon>
        <taxon>Streptophyta</taxon>
        <taxon>Embryophyta</taxon>
        <taxon>Tracheophyta</taxon>
        <taxon>Spermatophyta</taxon>
        <taxon>Magnoliopsida</taxon>
        <taxon>Liliopsida</taxon>
        <taxon>Araceae</taxon>
        <taxon>Aroideae</taxon>
        <taxon>Colocasieae</taxon>
        <taxon>Colocasia</taxon>
    </lineage>
</organism>
<protein>
    <submittedName>
        <fullName evidence="1">Uncharacterized protein</fullName>
    </submittedName>
</protein>
<reference evidence="1" key="1">
    <citation type="submission" date="2017-07" db="EMBL/GenBank/DDBJ databases">
        <title>Taro Niue Genome Assembly and Annotation.</title>
        <authorList>
            <person name="Atibalentja N."/>
            <person name="Keating K."/>
            <person name="Fields C.J."/>
        </authorList>
    </citation>
    <scope>NUCLEOTIDE SEQUENCE</scope>
    <source>
        <strain evidence="1">Niue_2</strain>
        <tissue evidence="1">Leaf</tissue>
    </source>
</reference>
<accession>A0A843UVC1</accession>
<dbReference type="AlphaFoldDB" id="A0A843UVC1"/>
<evidence type="ECO:0000313" key="1">
    <source>
        <dbReference type="EMBL" id="MQL86516.1"/>
    </source>
</evidence>
<dbReference type="EMBL" id="NMUH01000907">
    <property type="protein sequence ID" value="MQL86516.1"/>
    <property type="molecule type" value="Genomic_DNA"/>
</dbReference>